<reference evidence="2 3" key="1">
    <citation type="submission" date="2019-02" db="EMBL/GenBank/DDBJ databases">
        <title>Genomic Encyclopedia of Type Strains, Phase IV (KMG-IV): sequencing the most valuable type-strain genomes for metagenomic binning, comparative biology and taxonomic classification.</title>
        <authorList>
            <person name="Goeker M."/>
        </authorList>
    </citation>
    <scope>NUCLEOTIDE SEQUENCE [LARGE SCALE GENOMIC DNA]</scope>
    <source>
        <strain evidence="2 3">DSM 101727</strain>
    </source>
</reference>
<organism evidence="2 3">
    <name type="scientific">Herbihabitans rhizosphaerae</name>
    <dbReference type="NCBI Taxonomy" id="1872711"/>
    <lineage>
        <taxon>Bacteria</taxon>
        <taxon>Bacillati</taxon>
        <taxon>Actinomycetota</taxon>
        <taxon>Actinomycetes</taxon>
        <taxon>Pseudonocardiales</taxon>
        <taxon>Pseudonocardiaceae</taxon>
        <taxon>Herbihabitans</taxon>
    </lineage>
</organism>
<feature type="transmembrane region" description="Helical" evidence="1">
    <location>
        <begin position="21"/>
        <end position="44"/>
    </location>
</feature>
<evidence type="ECO:0000313" key="2">
    <source>
        <dbReference type="EMBL" id="RZS44324.1"/>
    </source>
</evidence>
<sequence>MTETEKVDEVDHARDRHRNALRLSAGGTLSCVLLVSTGTTWLRGQRSPSDTHTLWGYADALESGWVPAAVLTMVCLLVGLSAVTAAGAVGPPVVHGALALLAGLTALSVVQFMATERYGYTVAYGAYLALACAIGLAVVHGSHPGRQA</sequence>
<dbReference type="RefSeq" id="WP_130342021.1">
    <property type="nucleotide sequence ID" value="NZ_SGWQ01000001.1"/>
</dbReference>
<evidence type="ECO:0000313" key="3">
    <source>
        <dbReference type="Proteomes" id="UP000294257"/>
    </source>
</evidence>
<evidence type="ECO:0000256" key="1">
    <source>
        <dbReference type="SAM" id="Phobius"/>
    </source>
</evidence>
<keyword evidence="1" id="KW-1133">Transmembrane helix</keyword>
<dbReference type="AlphaFoldDB" id="A0A4Q7L4Z7"/>
<accession>A0A4Q7L4Z7</accession>
<dbReference type="EMBL" id="SGWQ01000001">
    <property type="protein sequence ID" value="RZS44324.1"/>
    <property type="molecule type" value="Genomic_DNA"/>
</dbReference>
<keyword evidence="1" id="KW-0472">Membrane</keyword>
<feature type="transmembrane region" description="Helical" evidence="1">
    <location>
        <begin position="64"/>
        <end position="86"/>
    </location>
</feature>
<protein>
    <submittedName>
        <fullName evidence="2">Uncharacterized protein</fullName>
    </submittedName>
</protein>
<name>A0A4Q7L4Z7_9PSEU</name>
<gene>
    <name evidence="2" type="ORF">EV193_101199</name>
</gene>
<keyword evidence="3" id="KW-1185">Reference proteome</keyword>
<proteinExistence type="predicted"/>
<comment type="caution">
    <text evidence="2">The sequence shown here is derived from an EMBL/GenBank/DDBJ whole genome shotgun (WGS) entry which is preliminary data.</text>
</comment>
<feature type="transmembrane region" description="Helical" evidence="1">
    <location>
        <begin position="93"/>
        <end position="114"/>
    </location>
</feature>
<keyword evidence="1" id="KW-0812">Transmembrane</keyword>
<feature type="transmembrane region" description="Helical" evidence="1">
    <location>
        <begin position="120"/>
        <end position="139"/>
    </location>
</feature>
<dbReference type="Proteomes" id="UP000294257">
    <property type="component" value="Unassembled WGS sequence"/>
</dbReference>